<accession>A0A0S2I1N1</accession>
<dbReference type="STRING" id="1307839.L21SP5_02540"/>
<keyword evidence="2" id="KW-1185">Reference proteome</keyword>
<dbReference type="EMBL" id="CP013118">
    <property type="protein sequence ID" value="ALO16164.1"/>
    <property type="molecule type" value="Genomic_DNA"/>
</dbReference>
<dbReference type="Proteomes" id="UP000064893">
    <property type="component" value="Chromosome"/>
</dbReference>
<dbReference type="OrthoDB" id="1076849at2"/>
<protein>
    <submittedName>
        <fullName evidence="1">Delta-60 repeat domain protein</fullName>
    </submittedName>
</protein>
<dbReference type="SUPFAM" id="SSF50998">
    <property type="entry name" value="Quinoprotein alcohol dehydrogenase-like"/>
    <property type="match status" value="1"/>
</dbReference>
<dbReference type="RefSeq" id="WP_157754651.1">
    <property type="nucleotide sequence ID" value="NZ_CP013118.1"/>
</dbReference>
<sequence length="392" mass="41890">MQKIFTLLFILLIVLGCETNDTGNTADKDSFMRLYGGSFLDEGHKVLQTQDGGYLLAGSMADENELSDMYLLKTNSTGDIAWHVTLGDSLNDYAFSFSLSDDQSVLVAGTTTLIGSNKTNALAAKVSGTGNVLWERNYGSSNNEQIKDVIGTSDGGYMLAGYTNAAGQHDIFLLKISATGDSLWSKTYGGSELDEAYAICHSHNGGYVLFGTSESFIEPGQASANMLALEVNENGVPIDRSTFGGELNDLGQAVFKTTNGYIFSGTTNSFGAGESDIFVVKTSTNIHDIEWSKAFGGTETETGNSVVQQADGNYTIAGKTDSYGNGSNDVYLIILSDQGNLIMEKTYGSTGSEWANFLTQTSDGGFIFTGATSHAENSMITLIKVDKDLEQH</sequence>
<gene>
    <name evidence="1" type="ORF">L21SP5_02540</name>
</gene>
<dbReference type="PANTHER" id="PTHR42754:SF1">
    <property type="entry name" value="LIPOPROTEIN"/>
    <property type="match status" value="1"/>
</dbReference>
<dbReference type="InterPro" id="IPR011047">
    <property type="entry name" value="Quinoprotein_ADH-like_sf"/>
</dbReference>
<evidence type="ECO:0000313" key="1">
    <source>
        <dbReference type="EMBL" id="ALO16164.1"/>
    </source>
</evidence>
<dbReference type="AlphaFoldDB" id="A0A0S2I1N1"/>
<proteinExistence type="predicted"/>
<name>A0A0S2I1N1_9BACT</name>
<organism evidence="1 2">
    <name type="scientific">Salinivirga cyanobacteriivorans</name>
    <dbReference type="NCBI Taxonomy" id="1307839"/>
    <lineage>
        <taxon>Bacteria</taxon>
        <taxon>Pseudomonadati</taxon>
        <taxon>Bacteroidota</taxon>
        <taxon>Bacteroidia</taxon>
        <taxon>Bacteroidales</taxon>
        <taxon>Salinivirgaceae</taxon>
        <taxon>Salinivirga</taxon>
    </lineage>
</organism>
<dbReference type="PATRIC" id="fig|1307839.3.peg.2667"/>
<reference evidence="1 2" key="1">
    <citation type="submission" date="2015-11" db="EMBL/GenBank/DDBJ databases">
        <title>Description and complete genome sequence of a novel strain predominating in hypersaline microbial mats and representing a new family of the Bacteriodetes phylum.</title>
        <authorList>
            <person name="Spring S."/>
            <person name="Bunk B."/>
            <person name="Sproer C."/>
            <person name="Klenk H.-P."/>
        </authorList>
    </citation>
    <scope>NUCLEOTIDE SEQUENCE [LARGE SCALE GENOMIC DNA]</scope>
    <source>
        <strain evidence="1 2">L21-Spi-D4</strain>
    </source>
</reference>
<evidence type="ECO:0000313" key="2">
    <source>
        <dbReference type="Proteomes" id="UP000064893"/>
    </source>
</evidence>
<dbReference type="PANTHER" id="PTHR42754">
    <property type="entry name" value="ENDOGLUCANASE"/>
    <property type="match status" value="1"/>
</dbReference>
<dbReference type="KEGG" id="blq:L21SP5_02540"/>
<dbReference type="PROSITE" id="PS51257">
    <property type="entry name" value="PROKAR_LIPOPROTEIN"/>
    <property type="match status" value="1"/>
</dbReference>